<dbReference type="EMBL" id="LTBC01000003">
    <property type="protein sequence ID" value="KYH32463.1"/>
    <property type="molecule type" value="Genomic_DNA"/>
</dbReference>
<reference evidence="1 2" key="1">
    <citation type="submission" date="2016-02" db="EMBL/GenBank/DDBJ databases">
        <title>Genome sequence of Moorella mulderi DSM 14980.</title>
        <authorList>
            <person name="Poehlein A."/>
            <person name="Daniel R."/>
        </authorList>
    </citation>
    <scope>NUCLEOTIDE SEQUENCE [LARGE SCALE GENOMIC DNA]</scope>
    <source>
        <strain evidence="1 2">DSM 14980</strain>
    </source>
</reference>
<evidence type="ECO:0000313" key="2">
    <source>
        <dbReference type="Proteomes" id="UP000075670"/>
    </source>
</evidence>
<keyword evidence="2" id="KW-1185">Reference proteome</keyword>
<dbReference type="OrthoDB" id="2464656at2"/>
<name>A0A151AY34_9FIRM</name>
<dbReference type="RefSeq" id="WP_062282477.1">
    <property type="nucleotide sequence ID" value="NZ_LTBC01000003.1"/>
</dbReference>
<evidence type="ECO:0000313" key="1">
    <source>
        <dbReference type="EMBL" id="KYH32463.1"/>
    </source>
</evidence>
<protein>
    <submittedName>
        <fullName evidence="1">Uncharacterized protein</fullName>
    </submittedName>
</protein>
<accession>A0A151AY34</accession>
<dbReference type="PATRIC" id="fig|1122241.3.peg.1121"/>
<dbReference type="AlphaFoldDB" id="A0A151AY34"/>
<dbReference type="Proteomes" id="UP000075670">
    <property type="component" value="Unassembled WGS sequence"/>
</dbReference>
<organism evidence="1 2">
    <name type="scientific">Moorella mulderi DSM 14980</name>
    <dbReference type="NCBI Taxonomy" id="1122241"/>
    <lineage>
        <taxon>Bacteria</taxon>
        <taxon>Bacillati</taxon>
        <taxon>Bacillota</taxon>
        <taxon>Clostridia</taxon>
        <taxon>Neomoorellales</taxon>
        <taxon>Neomoorellaceae</taxon>
        <taxon>Neomoorella</taxon>
    </lineage>
</organism>
<proteinExistence type="predicted"/>
<sequence>MKLVGHRTFPAQINTWIVPARETACTKTDIAEEAETVPEDIKNLVKEVIEYTCRGFEGRPLPLRPWYRVLRTGDGGATFPLEMRPDSELVAIELMEAINALPAVKYLHKVARARPEISASLLTDAAGKSIHDERDAERWLTSRFLVPVIGVYLRQAGAFVYDDNLAERVALQAAREAALPVVDFTLVAPLLNASMKSVQQVEFTSDLILRPVSEEELESWLNDNQAFLPGDLPVPFYQLIAIECCVEARYSQQKSEPIGQTDAQARTDGVITALRLTSGRNVCAPFFQTTVHRISYPLRSYRSQRAGVCLPDQPAVIDEALTERLRGLWQRMTGSPNAGKVRLALSRWNNSFERRSPADRLIDYWIALESLLTADSSQEVTFRAALRTAALLGGSGTEKLEIYKQMKKSYKVRSDIVHGRPIEEKKIWEQAAQTQEHLRQILLKLLESDQPIDPTAAEEWLLAEA</sequence>
<gene>
    <name evidence="1" type="ORF">MOMUL_10640</name>
</gene>
<comment type="caution">
    <text evidence="1">The sequence shown here is derived from an EMBL/GenBank/DDBJ whole genome shotgun (WGS) entry which is preliminary data.</text>
</comment>